<dbReference type="Pfam" id="PF00488">
    <property type="entry name" value="MutS_V"/>
    <property type="match status" value="1"/>
</dbReference>
<dbReference type="InterPro" id="IPR036678">
    <property type="entry name" value="MutS_con_dom_sf"/>
</dbReference>
<dbReference type="GO" id="GO:0030983">
    <property type="term" value="F:mismatched DNA binding"/>
    <property type="evidence" value="ECO:0007669"/>
    <property type="project" value="InterPro"/>
</dbReference>
<dbReference type="GO" id="GO:0005739">
    <property type="term" value="C:mitochondrion"/>
    <property type="evidence" value="ECO:0007669"/>
    <property type="project" value="TreeGrafter"/>
</dbReference>
<feature type="compositionally biased region" description="Polar residues" evidence="8">
    <location>
        <begin position="511"/>
        <end position="528"/>
    </location>
</feature>
<name>A0A9N9FIL3_9GLOM</name>
<dbReference type="FunFam" id="3.40.50.300:FF:001238">
    <property type="entry name" value="DNA mismatch repair protein"/>
    <property type="match status" value="1"/>
</dbReference>
<dbReference type="InterPro" id="IPR007696">
    <property type="entry name" value="DNA_mismatch_repair_MutS_core"/>
</dbReference>
<evidence type="ECO:0000256" key="6">
    <source>
        <dbReference type="ARBA" id="ARBA00023204"/>
    </source>
</evidence>
<dbReference type="GO" id="GO:0140664">
    <property type="term" value="F:ATP-dependent DNA damage sensor activity"/>
    <property type="evidence" value="ECO:0007669"/>
    <property type="project" value="InterPro"/>
</dbReference>
<feature type="compositionally biased region" description="Pro residues" evidence="8">
    <location>
        <begin position="176"/>
        <end position="189"/>
    </location>
</feature>
<feature type="coiled-coil region" evidence="7">
    <location>
        <begin position="88"/>
        <end position="115"/>
    </location>
</feature>
<dbReference type="PANTHER" id="PTHR11361:SF34">
    <property type="entry name" value="DNA MISMATCH REPAIR PROTEIN MSH1, MITOCHONDRIAL"/>
    <property type="match status" value="1"/>
</dbReference>
<evidence type="ECO:0000259" key="9">
    <source>
        <dbReference type="PROSITE" id="PS00486"/>
    </source>
</evidence>
<dbReference type="Gene3D" id="3.30.420.110">
    <property type="entry name" value="MutS, connector domain"/>
    <property type="match status" value="1"/>
</dbReference>
<dbReference type="Pfam" id="PF05192">
    <property type="entry name" value="MutS_III"/>
    <property type="match status" value="1"/>
</dbReference>
<dbReference type="PANTHER" id="PTHR11361">
    <property type="entry name" value="DNA MISMATCH REPAIR PROTEIN MUTS FAMILY MEMBER"/>
    <property type="match status" value="1"/>
</dbReference>
<evidence type="ECO:0000256" key="3">
    <source>
        <dbReference type="ARBA" id="ARBA00022763"/>
    </source>
</evidence>
<dbReference type="OrthoDB" id="2534523at2759"/>
<dbReference type="Gene3D" id="3.40.50.300">
    <property type="entry name" value="P-loop containing nucleotide triphosphate hydrolases"/>
    <property type="match status" value="1"/>
</dbReference>
<dbReference type="InterPro" id="IPR007860">
    <property type="entry name" value="DNA_mmatch_repair_MutS_con_dom"/>
</dbReference>
<protein>
    <submittedName>
        <fullName evidence="10">210_t:CDS:1</fullName>
    </submittedName>
</protein>
<dbReference type="InterPro" id="IPR016151">
    <property type="entry name" value="DNA_mismatch_repair_MutS_N"/>
</dbReference>
<organism evidence="10 11">
    <name type="scientific">Paraglomus occultum</name>
    <dbReference type="NCBI Taxonomy" id="144539"/>
    <lineage>
        <taxon>Eukaryota</taxon>
        <taxon>Fungi</taxon>
        <taxon>Fungi incertae sedis</taxon>
        <taxon>Mucoromycota</taxon>
        <taxon>Glomeromycotina</taxon>
        <taxon>Glomeromycetes</taxon>
        <taxon>Paraglomerales</taxon>
        <taxon>Paraglomeraceae</taxon>
        <taxon>Paraglomus</taxon>
    </lineage>
</organism>
<evidence type="ECO:0000256" key="5">
    <source>
        <dbReference type="ARBA" id="ARBA00023125"/>
    </source>
</evidence>
<sequence length="1577" mass="177224">MADENTNVHGTDVFDFGDMGVDIAALGNELDAPIDETFTDSDMTNPELLGELEALTSGPSSNPTRQEEVPVNSVQVPTTEAVDESVANAEKIAQLNSLRNRLQQYRSAALRYKKAQNRQRVEQMLRVYDSVNQQIKTLESGGQLAADFALPAEPDLSDLTVSDSSQPAGPSLAPTATPPAAPPATPPAKPLAKPTITTPVPATPAPAKPVAASTPRATLNQINLATVNSVNFVDEDRLLSTMSKQEQYEHLLSKLKSQIELCQTLMKYYYKTGNKNTAALYLRFKKVFMADYDSLASLRDHKQNIPAYHFQEVTYTVENAFLELSPNELDVRVERAWNLGHKDVPGRDVVAYVNWDIGWPSDNNSGSSKGKGETPSAKKGMEPGMIWKPISLGKAVLKLDGLLKKAEIHEVLEDNMSSALCDNRKPTGGKLEVRIRLQTPLEEAEVVTRTEKWLIIDEFNRNNPVFSALQTLSAQTANEAGMSMIPSTPSTPSQTPISSSTRADSISTSSQQRNNVAHTRNKTPPQQQHQDKNNESSLEKSNELEQAEEELNSVESLISNLVLEKEMALVDSKIDTFKTQHKPVPEDLIDRKQALEIKMSLLVIQVESGQLTMDQYIAQVKASILKHKKLALLFKGAGRLDEAKQALARSKIMEKEVKEVEDAMANGPLKRTKTTYTISPGELLKPARKPFVLYERGPEWETPLGKTVRTAQAQYPDSVVLTRVGGFWELYFEQAAEVAPLLDIKLTRRKFGSQYFPFAGFRLSLIDRHLETLVNKLGRSVVICEEVPNENEEDRLKFNRVVSRIITPGTLIDESFLEHNTNNFLLVVAFDEEKDSVGLAWVDISTGDFFVQNSNIESLSSDLARIRPREILLSDVCKLVDTHPLWRHIDKNQYFITYVPWNFFDVGTDAPDLTEYTKIELGATTALKKYVENNLMGREVKFNPPMRINAHETMIIDETALNSLEITTSMREKNRKGSLLDAIDRTRTMSGARNLTRWLCHPSTSTSIINTRLDLVEYFYKNTHLLSDIRELLGECDDAQRVCQRLSLQRGGADDLIKFRRTADAMIRVKARIKADPGSVENASVQAFLERLKPQHDLIKVISKAIDEDALNRLKEYQEKAEDEIDSELNMEEVDNANNEPEVPAKSRKKATPRKKVKSSLAVYDELDTLLAADNWVIKKDASPRMTQMHKQLESLYRQKIELQKKWRADYKSTTLELRSNPKYGFIVVIRRTTGSDLPNDAILIKQQGKINWYIAPQWTALGGKIETLKASIKQEETLIYAEIRAKVLDKWLETLQNCFILDELDVASSLALVAKEQGFVRPVLNNGTSHRIVGGRHPIVEGGLRSKGRQFYQNDCHVGEQERLWVITGTMYRPNMGGKSTFLRQNAIISILAQIGSFVPADYAEIGIVDKVFSRVGGSDSIYQDQSTFMVEMMETAHILRHATHRSFVIMDEVGRGTTALDGIAISFATLYHLYYNNRCRTLFATHFHELADMIKHFECAGCYCTDLKEDKDGSFQFLHKVRRGVNWTSAALKVAKSADMPQLVLNTAEQIRSYLKENVKPFTLEESFRNSFGDI</sequence>
<keyword evidence="4" id="KW-0067">ATP-binding</keyword>
<evidence type="ECO:0000313" key="10">
    <source>
        <dbReference type="EMBL" id="CAG8539096.1"/>
    </source>
</evidence>
<keyword evidence="5" id="KW-0238">DNA-binding</keyword>
<dbReference type="InterPro" id="IPR007695">
    <property type="entry name" value="DNA_mismatch_repair_MutS-lik_N"/>
</dbReference>
<keyword evidence="3" id="KW-0227">DNA damage</keyword>
<reference evidence="10" key="1">
    <citation type="submission" date="2021-06" db="EMBL/GenBank/DDBJ databases">
        <authorList>
            <person name="Kallberg Y."/>
            <person name="Tangrot J."/>
            <person name="Rosling A."/>
        </authorList>
    </citation>
    <scope>NUCLEOTIDE SEQUENCE</scope>
    <source>
        <strain evidence="10">IA702</strain>
    </source>
</reference>
<dbReference type="InterPro" id="IPR027417">
    <property type="entry name" value="P-loop_NTPase"/>
</dbReference>
<keyword evidence="2" id="KW-0547">Nucleotide-binding</keyword>
<comment type="caution">
    <text evidence="10">The sequence shown here is derived from an EMBL/GenBank/DDBJ whole genome shotgun (WGS) entry which is preliminary data.</text>
</comment>
<dbReference type="GO" id="GO:0043504">
    <property type="term" value="P:mitochondrial DNA repair"/>
    <property type="evidence" value="ECO:0007669"/>
    <property type="project" value="TreeGrafter"/>
</dbReference>
<feature type="region of interest" description="Disordered" evidence="8">
    <location>
        <begin position="1125"/>
        <end position="1154"/>
    </location>
</feature>
<feature type="domain" description="DNA mismatch repair proteins mutS family" evidence="9">
    <location>
        <begin position="1448"/>
        <end position="1464"/>
    </location>
</feature>
<evidence type="ECO:0000313" key="11">
    <source>
        <dbReference type="Proteomes" id="UP000789572"/>
    </source>
</evidence>
<feature type="region of interest" description="Disordered" evidence="8">
    <location>
        <begin position="155"/>
        <end position="209"/>
    </location>
</feature>
<dbReference type="GO" id="GO:0005524">
    <property type="term" value="F:ATP binding"/>
    <property type="evidence" value="ECO:0007669"/>
    <property type="project" value="UniProtKB-KW"/>
</dbReference>
<evidence type="ECO:0000256" key="1">
    <source>
        <dbReference type="ARBA" id="ARBA00006271"/>
    </source>
</evidence>
<comment type="similarity">
    <text evidence="1">Belongs to the DNA mismatch repair MutS family.</text>
</comment>
<dbReference type="InterPro" id="IPR000432">
    <property type="entry name" value="DNA_mismatch_repair_MutS_C"/>
</dbReference>
<keyword evidence="7" id="KW-0175">Coiled coil</keyword>
<feature type="compositionally biased region" description="Acidic residues" evidence="8">
    <location>
        <begin position="1125"/>
        <end position="1135"/>
    </location>
</feature>
<accession>A0A9N9FIL3</accession>
<dbReference type="SMART" id="SM00533">
    <property type="entry name" value="MUTSd"/>
    <property type="match status" value="1"/>
</dbReference>
<dbReference type="SUPFAM" id="SSF52540">
    <property type="entry name" value="P-loop containing nucleoside triphosphate hydrolases"/>
    <property type="match status" value="1"/>
</dbReference>
<feature type="compositionally biased region" description="Low complexity" evidence="8">
    <location>
        <begin position="190"/>
        <end position="200"/>
    </location>
</feature>
<dbReference type="EMBL" id="CAJVPJ010000576">
    <property type="protein sequence ID" value="CAG8539096.1"/>
    <property type="molecule type" value="Genomic_DNA"/>
</dbReference>
<dbReference type="SUPFAM" id="SSF48334">
    <property type="entry name" value="DNA repair protein MutS, domain III"/>
    <property type="match status" value="1"/>
</dbReference>
<proteinExistence type="inferred from homology"/>
<feature type="region of interest" description="Disordered" evidence="8">
    <location>
        <begin position="482"/>
        <end position="550"/>
    </location>
</feature>
<gene>
    <name evidence="10" type="ORF">POCULU_LOCUS4444</name>
</gene>
<keyword evidence="11" id="KW-1185">Reference proteome</keyword>
<dbReference type="PROSITE" id="PS00486">
    <property type="entry name" value="DNA_MISMATCH_REPAIR_2"/>
    <property type="match status" value="1"/>
</dbReference>
<dbReference type="Gene3D" id="1.10.1420.10">
    <property type="match status" value="3"/>
</dbReference>
<evidence type="ECO:0000256" key="2">
    <source>
        <dbReference type="ARBA" id="ARBA00022741"/>
    </source>
</evidence>
<dbReference type="Proteomes" id="UP000789572">
    <property type="component" value="Unassembled WGS sequence"/>
</dbReference>
<keyword evidence="6" id="KW-0234">DNA repair</keyword>
<dbReference type="GO" id="GO:0005634">
    <property type="term" value="C:nucleus"/>
    <property type="evidence" value="ECO:0007669"/>
    <property type="project" value="TreeGrafter"/>
</dbReference>
<dbReference type="SMART" id="SM00534">
    <property type="entry name" value="MUTSac"/>
    <property type="match status" value="1"/>
</dbReference>
<dbReference type="InterPro" id="IPR036187">
    <property type="entry name" value="DNA_mismatch_repair_MutS_sf"/>
</dbReference>
<evidence type="ECO:0000256" key="8">
    <source>
        <dbReference type="SAM" id="MobiDB-lite"/>
    </source>
</evidence>
<dbReference type="GO" id="GO:0006298">
    <property type="term" value="P:mismatch repair"/>
    <property type="evidence" value="ECO:0007669"/>
    <property type="project" value="InterPro"/>
</dbReference>
<dbReference type="Gene3D" id="3.40.1170.10">
    <property type="entry name" value="DNA repair protein MutS, domain I"/>
    <property type="match status" value="1"/>
</dbReference>
<dbReference type="Pfam" id="PF01624">
    <property type="entry name" value="MutS_I"/>
    <property type="match status" value="1"/>
</dbReference>
<evidence type="ECO:0000256" key="4">
    <source>
        <dbReference type="ARBA" id="ARBA00022840"/>
    </source>
</evidence>
<dbReference type="SUPFAM" id="SSF55271">
    <property type="entry name" value="DNA repair protein MutS, domain I"/>
    <property type="match status" value="1"/>
</dbReference>
<feature type="compositionally biased region" description="Low complexity" evidence="8">
    <location>
        <begin position="482"/>
        <end position="510"/>
    </location>
</feature>
<dbReference type="InterPro" id="IPR045076">
    <property type="entry name" value="MutS"/>
</dbReference>
<evidence type="ECO:0000256" key="7">
    <source>
        <dbReference type="SAM" id="Coils"/>
    </source>
</evidence>
<dbReference type="Pfam" id="PF05188">
    <property type="entry name" value="MutS_II"/>
    <property type="match status" value="1"/>
</dbReference>
<feature type="compositionally biased region" description="Basic and acidic residues" evidence="8">
    <location>
        <begin position="529"/>
        <end position="543"/>
    </location>
</feature>
<dbReference type="SUPFAM" id="SSF53150">
    <property type="entry name" value="DNA repair protein MutS, domain II"/>
    <property type="match status" value="1"/>
</dbReference>